<dbReference type="AlphaFoldDB" id="A0A364Y9E2"/>
<proteinExistence type="predicted"/>
<dbReference type="RefSeq" id="WP_112745203.1">
    <property type="nucleotide sequence ID" value="NZ_QMFY01000001.1"/>
</dbReference>
<feature type="domain" description="SprT-like" evidence="1">
    <location>
        <begin position="32"/>
        <end position="102"/>
    </location>
</feature>
<gene>
    <name evidence="2" type="ORF">DQQ10_02480</name>
</gene>
<dbReference type="EMBL" id="QMFY01000001">
    <property type="protein sequence ID" value="RAW02989.1"/>
    <property type="molecule type" value="Genomic_DNA"/>
</dbReference>
<evidence type="ECO:0000313" key="3">
    <source>
        <dbReference type="Proteomes" id="UP000251889"/>
    </source>
</evidence>
<evidence type="ECO:0000259" key="1">
    <source>
        <dbReference type="Pfam" id="PF10263"/>
    </source>
</evidence>
<sequence length="208" mass="24158">MTLEKVTLILQTHVPATAVEYCAGLWKATPFELKVSKSRQTKVGDFTSRGSRRHPRITLNNDLNPYQFLLTYVHEVAHLHVYLKHGNRVDPHGVEWRTTFTDLMIPMLWETVFPEEILHELRRHMINPMASSFSDPKLTQVMRAFDKNASQYVVLGTLPEGSIFNFQGRYFMKGKLRRTRVLCREMKSKRDYLVPVDALVSNIQLSLL</sequence>
<keyword evidence="3" id="KW-1185">Reference proteome</keyword>
<dbReference type="InterPro" id="IPR006640">
    <property type="entry name" value="SprT-like_domain"/>
</dbReference>
<dbReference type="GO" id="GO:0006950">
    <property type="term" value="P:response to stress"/>
    <property type="evidence" value="ECO:0007669"/>
    <property type="project" value="UniProtKB-ARBA"/>
</dbReference>
<dbReference type="OrthoDB" id="267364at2"/>
<protein>
    <submittedName>
        <fullName evidence="2">Transcription elongation protein SprT</fullName>
    </submittedName>
</protein>
<comment type="caution">
    <text evidence="2">The sequence shown here is derived from an EMBL/GenBank/DDBJ whole genome shotgun (WGS) entry which is preliminary data.</text>
</comment>
<name>A0A364Y9E2_9BACT</name>
<organism evidence="2 3">
    <name type="scientific">Pseudochryseolinea flava</name>
    <dbReference type="NCBI Taxonomy" id="2059302"/>
    <lineage>
        <taxon>Bacteria</taxon>
        <taxon>Pseudomonadati</taxon>
        <taxon>Bacteroidota</taxon>
        <taxon>Cytophagia</taxon>
        <taxon>Cytophagales</taxon>
        <taxon>Fulvivirgaceae</taxon>
        <taxon>Pseudochryseolinea</taxon>
    </lineage>
</organism>
<dbReference type="Pfam" id="PF10263">
    <property type="entry name" value="SprT-like"/>
    <property type="match status" value="1"/>
</dbReference>
<accession>A0A364Y9E2</accession>
<evidence type="ECO:0000313" key="2">
    <source>
        <dbReference type="EMBL" id="RAW02989.1"/>
    </source>
</evidence>
<reference evidence="2 3" key="1">
    <citation type="submission" date="2018-06" db="EMBL/GenBank/DDBJ databases">
        <title>Chryseolinea flavus sp. nov., a member of the phylum Bacteroidetes isolated from soil.</title>
        <authorList>
            <person name="Li Y."/>
            <person name="Wang J."/>
        </authorList>
    </citation>
    <scope>NUCLEOTIDE SEQUENCE [LARGE SCALE GENOMIC DNA]</scope>
    <source>
        <strain evidence="2 3">SDU1-6</strain>
    </source>
</reference>
<dbReference type="Proteomes" id="UP000251889">
    <property type="component" value="Unassembled WGS sequence"/>
</dbReference>